<feature type="region of interest" description="Disordered" evidence="1">
    <location>
        <begin position="275"/>
        <end position="325"/>
    </location>
</feature>
<feature type="compositionally biased region" description="Pro residues" evidence="1">
    <location>
        <begin position="286"/>
        <end position="298"/>
    </location>
</feature>
<feature type="transmembrane region" description="Helical" evidence="2">
    <location>
        <begin position="115"/>
        <end position="133"/>
    </location>
</feature>
<dbReference type="Proteomes" id="UP000619479">
    <property type="component" value="Unassembled WGS sequence"/>
</dbReference>
<keyword evidence="2" id="KW-0472">Membrane</keyword>
<feature type="compositionally biased region" description="Pro residues" evidence="1">
    <location>
        <begin position="316"/>
        <end position="325"/>
    </location>
</feature>
<dbReference type="AlphaFoldDB" id="A0A919IAX6"/>
<organism evidence="3 4">
    <name type="scientific">Actinoplanes cyaneus</name>
    <dbReference type="NCBI Taxonomy" id="52696"/>
    <lineage>
        <taxon>Bacteria</taxon>
        <taxon>Bacillati</taxon>
        <taxon>Actinomycetota</taxon>
        <taxon>Actinomycetes</taxon>
        <taxon>Micromonosporales</taxon>
        <taxon>Micromonosporaceae</taxon>
        <taxon>Actinoplanes</taxon>
    </lineage>
</organism>
<name>A0A919IAX6_9ACTN</name>
<dbReference type="EMBL" id="BOMH01000001">
    <property type="protein sequence ID" value="GID62268.1"/>
    <property type="molecule type" value="Genomic_DNA"/>
</dbReference>
<keyword evidence="2" id="KW-1133">Transmembrane helix</keyword>
<evidence type="ECO:0000256" key="2">
    <source>
        <dbReference type="SAM" id="Phobius"/>
    </source>
</evidence>
<feature type="transmembrane region" description="Helical" evidence="2">
    <location>
        <begin position="148"/>
        <end position="167"/>
    </location>
</feature>
<accession>A0A919IAX6</accession>
<keyword evidence="2" id="KW-0812">Transmembrane</keyword>
<feature type="transmembrane region" description="Helical" evidence="2">
    <location>
        <begin position="179"/>
        <end position="199"/>
    </location>
</feature>
<evidence type="ECO:0000313" key="4">
    <source>
        <dbReference type="Proteomes" id="UP000619479"/>
    </source>
</evidence>
<sequence>MNDIAEDEIAGYVAQVREALGGVPESTREELLEDLPEHLAEVLAEGNGTLVERLGAPSAYAAELLAAAGLHLPSRRDHVSDLRERLLRRLRAADLRVGPVLGYPRASEFLVLLRPAWWVLRGYLFAMVVAHLLDGSDRVGLLPRVDGSLLFAVILLGGSVVGSIWLGRRGTPTGLWPRYTYYAATAVLILFALIGFGAADLDTRSPAYVDATYSGSSGYENVRDVFVYDSQGRLVEDAQLYDQSGNPIQLGSQYCGDTESGETWTSWHRGYPRCPEKNPFRSPAPSGDPLPSQSPSPAPSLSGPAPAPSASVSGPAPAPSPSPGR</sequence>
<protein>
    <submittedName>
        <fullName evidence="3">Uncharacterized protein</fullName>
    </submittedName>
</protein>
<keyword evidence="4" id="KW-1185">Reference proteome</keyword>
<reference evidence="3" key="1">
    <citation type="submission" date="2021-01" db="EMBL/GenBank/DDBJ databases">
        <title>Whole genome shotgun sequence of Actinoplanes cyaneus NBRC 14990.</title>
        <authorList>
            <person name="Komaki H."/>
            <person name="Tamura T."/>
        </authorList>
    </citation>
    <scope>NUCLEOTIDE SEQUENCE</scope>
    <source>
        <strain evidence="3">NBRC 14990</strain>
    </source>
</reference>
<evidence type="ECO:0000313" key="3">
    <source>
        <dbReference type="EMBL" id="GID62268.1"/>
    </source>
</evidence>
<dbReference type="RefSeq" id="WP_239174005.1">
    <property type="nucleotide sequence ID" value="NZ_BAAAUC010000002.1"/>
</dbReference>
<proteinExistence type="predicted"/>
<dbReference type="Pfam" id="PF22564">
    <property type="entry name" value="HAAS"/>
    <property type="match status" value="1"/>
</dbReference>
<feature type="compositionally biased region" description="Low complexity" evidence="1">
    <location>
        <begin position="299"/>
        <end position="315"/>
    </location>
</feature>
<evidence type="ECO:0000256" key="1">
    <source>
        <dbReference type="SAM" id="MobiDB-lite"/>
    </source>
</evidence>
<gene>
    <name evidence="3" type="ORF">Acy02nite_01490</name>
</gene>
<comment type="caution">
    <text evidence="3">The sequence shown here is derived from an EMBL/GenBank/DDBJ whole genome shotgun (WGS) entry which is preliminary data.</text>
</comment>